<keyword evidence="5" id="KW-1185">Reference proteome</keyword>
<reference evidence="3 4" key="1">
    <citation type="journal article" date="2010" name="Nature">
        <title>Genome sequencing and analysis of the model grass Brachypodium distachyon.</title>
        <authorList>
            <consortium name="International Brachypodium Initiative"/>
        </authorList>
    </citation>
    <scope>NUCLEOTIDE SEQUENCE [LARGE SCALE GENOMIC DNA]</scope>
    <source>
        <strain evidence="3 4">Bd21</strain>
    </source>
</reference>
<reference evidence="3" key="2">
    <citation type="submission" date="2017-06" db="EMBL/GenBank/DDBJ databases">
        <title>WGS assembly of Brachypodium distachyon.</title>
        <authorList>
            <consortium name="The International Brachypodium Initiative"/>
            <person name="Lucas S."/>
            <person name="Harmon-Smith M."/>
            <person name="Lail K."/>
            <person name="Tice H."/>
            <person name="Grimwood J."/>
            <person name="Bruce D."/>
            <person name="Barry K."/>
            <person name="Shu S."/>
            <person name="Lindquist E."/>
            <person name="Wang M."/>
            <person name="Pitluck S."/>
            <person name="Vogel J.P."/>
            <person name="Garvin D.F."/>
            <person name="Mockler T.C."/>
            <person name="Schmutz J."/>
            <person name="Rokhsar D."/>
            <person name="Bevan M.W."/>
        </authorList>
    </citation>
    <scope>NUCLEOTIDE SEQUENCE</scope>
    <source>
        <strain evidence="3">Bd21</strain>
    </source>
</reference>
<dbReference type="PANTHER" id="PTHR33074">
    <property type="entry name" value="EXPRESSED PROTEIN-RELATED"/>
    <property type="match status" value="1"/>
</dbReference>
<dbReference type="FunCoup" id="A0A0Q3GNJ3">
    <property type="interactions" value="492"/>
</dbReference>
<name>A0A0Q3GNJ3_BRADI</name>
<dbReference type="OrthoDB" id="681064at2759"/>
<dbReference type="EnsemblPlants" id="KQK12624">
    <property type="protein sequence ID" value="KQK12624"/>
    <property type="gene ID" value="BRADI_1g04953v3"/>
</dbReference>
<dbReference type="EMBL" id="CM000880">
    <property type="protein sequence ID" value="KQK12624.2"/>
    <property type="molecule type" value="Genomic_DNA"/>
</dbReference>
<dbReference type="AlphaFoldDB" id="A0A0Q3GNJ3"/>
<evidence type="ECO:0000313" key="4">
    <source>
        <dbReference type="EnsemblPlants" id="KQK12624"/>
    </source>
</evidence>
<dbReference type="Pfam" id="PF07762">
    <property type="entry name" value="DUF1618"/>
    <property type="match status" value="1"/>
</dbReference>
<dbReference type="Proteomes" id="UP000008810">
    <property type="component" value="Chromosome 1"/>
</dbReference>
<feature type="compositionally biased region" description="Acidic residues" evidence="1">
    <location>
        <begin position="52"/>
        <end position="67"/>
    </location>
</feature>
<evidence type="ECO:0000313" key="5">
    <source>
        <dbReference type="Proteomes" id="UP000008810"/>
    </source>
</evidence>
<dbReference type="InterPro" id="IPR011676">
    <property type="entry name" value="DUF1618"/>
</dbReference>
<sequence length="497" mass="54403">MDPNHLAGARWDLGGSEHGLTGCCLPVRPGPEITRRSIDFAEVKMQSRSDVDDAEMEDFTEDDESEEYLQHGATMPASLRPHAHGQAPEEDPWPRGFVLLDFTAYTADRRNATTASCVCATIDRDGDGVKGVIQVTFCAAAAAPPLVSYFCPEIVAADAEAGLFLLRVALGAVTNSLNTDYSEYFVYHAGGGATGREFPSLTQLPHPRPSLLLQDHVAIVRYCRNRRRRTGDDHHGCCSDCNDYTIASLYGPVAGGPPGTYYFSLFRSDTMAWTREIVPDKDVPNSRHLTSKTIAIGGERGTVGWVHLLQGIILCDVLAATDDTTQRTLRYVPLPSLLREKNLSCPAADIAVVNGFISYIELGVRVVPGSWSRYSAYTADGWVTAKWTMKITDSLSEPWRLDCQLDSSEISDALPKLQVDADTPQPILQTLHIGHPTLSLEDNRVVYFLAKIDHRDTEHTAWVIAVDTVKKTIQGVAGFGAERTLGLAPVYIANLNV</sequence>
<dbReference type="PANTHER" id="PTHR33074:SF98">
    <property type="entry name" value="C2H2-TYPE DOMAIN-CONTAINING PROTEIN"/>
    <property type="match status" value="1"/>
</dbReference>
<feature type="region of interest" description="Disordered" evidence="1">
    <location>
        <begin position="46"/>
        <end position="67"/>
    </location>
</feature>
<dbReference type="InParanoid" id="A0A0Q3GNJ3"/>
<evidence type="ECO:0000256" key="1">
    <source>
        <dbReference type="SAM" id="MobiDB-lite"/>
    </source>
</evidence>
<gene>
    <name evidence="3" type="ORF">BRADI_1g04953v3</name>
</gene>
<protein>
    <recommendedName>
        <fullName evidence="2">DUF1618 domain-containing protein</fullName>
    </recommendedName>
</protein>
<evidence type="ECO:0000259" key="2">
    <source>
        <dbReference type="Pfam" id="PF07762"/>
    </source>
</evidence>
<proteinExistence type="predicted"/>
<evidence type="ECO:0000313" key="3">
    <source>
        <dbReference type="EMBL" id="KQK12624.2"/>
    </source>
</evidence>
<feature type="domain" description="DUF1618" evidence="2">
    <location>
        <begin position="305"/>
        <end position="447"/>
    </location>
</feature>
<organism evidence="3">
    <name type="scientific">Brachypodium distachyon</name>
    <name type="common">Purple false brome</name>
    <name type="synonym">Trachynia distachya</name>
    <dbReference type="NCBI Taxonomy" id="15368"/>
    <lineage>
        <taxon>Eukaryota</taxon>
        <taxon>Viridiplantae</taxon>
        <taxon>Streptophyta</taxon>
        <taxon>Embryophyta</taxon>
        <taxon>Tracheophyta</taxon>
        <taxon>Spermatophyta</taxon>
        <taxon>Magnoliopsida</taxon>
        <taxon>Liliopsida</taxon>
        <taxon>Poales</taxon>
        <taxon>Poaceae</taxon>
        <taxon>BOP clade</taxon>
        <taxon>Pooideae</taxon>
        <taxon>Stipodae</taxon>
        <taxon>Brachypodieae</taxon>
        <taxon>Brachypodium</taxon>
    </lineage>
</organism>
<dbReference type="Gramene" id="KQK12624">
    <property type="protein sequence ID" value="KQK12624"/>
    <property type="gene ID" value="BRADI_1g04953v3"/>
</dbReference>
<accession>A0A0Q3GNJ3</accession>
<reference evidence="4" key="3">
    <citation type="submission" date="2018-08" db="UniProtKB">
        <authorList>
            <consortium name="EnsemblPlants"/>
        </authorList>
    </citation>
    <scope>IDENTIFICATION</scope>
    <source>
        <strain evidence="4">cv. Bd21</strain>
    </source>
</reference>